<dbReference type="AlphaFoldDB" id="A0A174GFI9"/>
<evidence type="ECO:0000313" key="2">
    <source>
        <dbReference type="EMBL" id="QQR04887.1"/>
    </source>
</evidence>
<accession>A0A174GFI9</accession>
<evidence type="ECO:0000313" key="4">
    <source>
        <dbReference type="Proteomes" id="UP000595792"/>
    </source>
</evidence>
<dbReference type="Proteomes" id="UP000095746">
    <property type="component" value="Unassembled WGS sequence"/>
</dbReference>
<proteinExistence type="predicted"/>
<gene>
    <name evidence="1" type="ORF">ERS852411_01842</name>
    <name evidence="2" type="ORF">I5Q84_12980</name>
</gene>
<reference evidence="2 4" key="2">
    <citation type="submission" date="2020-11" db="EMBL/GenBank/DDBJ databases">
        <title>Closed and high quality bacterial genomes of the OMM12 community.</title>
        <authorList>
            <person name="Marbouty M."/>
            <person name="Lamy-Besnier Q."/>
            <person name="Debarbieux L."/>
            <person name="Koszul R."/>
        </authorList>
    </citation>
    <scope>NUCLEOTIDE SEQUENCE [LARGE SCALE GENOMIC DNA]</scope>
    <source>
        <strain evidence="2 4">YL31</strain>
    </source>
</reference>
<evidence type="ECO:0000313" key="3">
    <source>
        <dbReference type="Proteomes" id="UP000095746"/>
    </source>
</evidence>
<dbReference type="EMBL" id="CYZT01000125">
    <property type="protein sequence ID" value="CUO61183.1"/>
    <property type="molecule type" value="Genomic_DNA"/>
</dbReference>
<sequence length="74" mass="8302">MNAEKYLEEKARLSQALNGQENLDSAVTAITDVLKKYNLNLMPGTAFDVMCFTLETMHLGNYDLKAKMLKECGL</sequence>
<dbReference type="RefSeq" id="WP_021630103.1">
    <property type="nucleotide sequence ID" value="NZ_CAAKOI010000044.1"/>
</dbReference>
<reference evidence="1 3" key="1">
    <citation type="submission" date="2015-09" db="EMBL/GenBank/DDBJ databases">
        <authorList>
            <consortium name="Pathogen Informatics"/>
        </authorList>
    </citation>
    <scope>NUCLEOTIDE SEQUENCE [LARGE SCALE GENOMIC DNA]</scope>
    <source>
        <strain evidence="1 3">2789STDY5608854</strain>
    </source>
</reference>
<dbReference type="KEGG" id="fpla:A4U99_14620"/>
<protein>
    <submittedName>
        <fullName evidence="1">Uncharacterized protein</fullName>
    </submittedName>
</protein>
<evidence type="ECO:0000313" key="1">
    <source>
        <dbReference type="EMBL" id="CUO61183.1"/>
    </source>
</evidence>
<dbReference type="EMBL" id="CP065315">
    <property type="protein sequence ID" value="QQR04887.1"/>
    <property type="molecule type" value="Genomic_DNA"/>
</dbReference>
<dbReference type="Proteomes" id="UP000595792">
    <property type="component" value="Chromosome"/>
</dbReference>
<name>A0A174GFI9_FLAPL</name>
<organism evidence="1 3">
    <name type="scientific">Flavonifractor plautii</name>
    <name type="common">Fusobacterium plautii</name>
    <dbReference type="NCBI Taxonomy" id="292800"/>
    <lineage>
        <taxon>Bacteria</taxon>
        <taxon>Bacillati</taxon>
        <taxon>Bacillota</taxon>
        <taxon>Clostridia</taxon>
        <taxon>Eubacteriales</taxon>
        <taxon>Oscillospiraceae</taxon>
        <taxon>Flavonifractor</taxon>
    </lineage>
</organism>